<accession>S5ZX21</accession>
<evidence type="ECO:0000313" key="3">
    <source>
        <dbReference type="EMBL" id="AGT42548.1"/>
    </source>
</evidence>
<evidence type="ECO:0000313" key="4">
    <source>
        <dbReference type="Proteomes" id="UP000015620"/>
    </source>
</evidence>
<proteinExistence type="predicted"/>
<dbReference type="RefSeq" id="WP_020963848.1">
    <property type="nucleotide sequence ID" value="NC_022097.1"/>
</dbReference>
<dbReference type="GeneID" id="301088804"/>
<dbReference type="STRING" id="1291379.TPE_0045"/>
<dbReference type="OrthoDB" id="366418at2"/>
<name>S5ZX21_9SPIR</name>
<feature type="domain" description="Pallilysin beta barrel" evidence="2">
    <location>
        <begin position="256"/>
        <end position="372"/>
    </location>
</feature>
<dbReference type="PATRIC" id="fig|1291379.3.peg.44"/>
<keyword evidence="4" id="KW-1185">Reference proteome</keyword>
<dbReference type="NCBIfam" id="NF033751">
    <property type="entry name" value="pallilysin_like"/>
    <property type="match status" value="1"/>
</dbReference>
<evidence type="ECO:0000259" key="2">
    <source>
        <dbReference type="Pfam" id="PF18663"/>
    </source>
</evidence>
<keyword evidence="1" id="KW-1133">Transmembrane helix</keyword>
<organism evidence="3 4">
    <name type="scientific">Treponema pedis str. T A4</name>
    <dbReference type="NCBI Taxonomy" id="1291379"/>
    <lineage>
        <taxon>Bacteria</taxon>
        <taxon>Pseudomonadati</taxon>
        <taxon>Spirochaetota</taxon>
        <taxon>Spirochaetia</taxon>
        <taxon>Spirochaetales</taxon>
        <taxon>Treponemataceae</taxon>
        <taxon>Treponema</taxon>
    </lineage>
</organism>
<dbReference type="EMBL" id="CP004120">
    <property type="protein sequence ID" value="AGT42548.1"/>
    <property type="molecule type" value="Genomic_DNA"/>
</dbReference>
<dbReference type="Pfam" id="PF18663">
    <property type="entry name" value="Pallilysin"/>
    <property type="match status" value="1"/>
</dbReference>
<evidence type="ECO:0000256" key="1">
    <source>
        <dbReference type="SAM" id="Phobius"/>
    </source>
</evidence>
<dbReference type="HOGENOM" id="CLU_042921_0_0_12"/>
<gene>
    <name evidence="3" type="ORF">TPE_0045</name>
</gene>
<dbReference type="AlphaFoldDB" id="S5ZX21"/>
<protein>
    <recommendedName>
        <fullName evidence="2">Pallilysin beta barrel domain-containing protein</fullName>
    </recommendedName>
</protein>
<dbReference type="InterPro" id="IPR041037">
    <property type="entry name" value="Pallilysin"/>
</dbReference>
<sequence>MFKRVLYALSFAGALILLASVIFFQMKRKNSVQETKPATKTIIPAASSKIDNQTGKNETDSKGADAKIFLELSNDEVFIDAITGDLNGDGVEDQIVAVKKLLDPFLYLIISIQDPIMQKCSRIEEIRTPITQPKSLTFYIMEPDNSAPAILYSGMTSDNGQSFSIQKINKDKDGVFFFTQIADIHADIQILLQELKGQNIYEEGFAAYRILAYNSDSSAPNTLNQIQTEYVWNNKTNMFEKGREQKIPGEKIESTLLRKLQTGNMESFIDFLSQLWYQSENGKNSGRSIYLDKNDNNIIFNFDNIEEIYEIKTTLPRRYGLFFTANNKSIPNIIRRVDIEIKGVDEIQIRVIEDVARIKFGTSSLWNGTYKKNTNLLHYTNTNKQEKVEKIRKKLEQSESKWETQNGQTISFTGNKYTLTKDGKDSSGYFNIIEIENKTVLQMKTSESMNKFYLINLEEKNKKQILTLIKIKLNINEIIPTGDEPSVFVKDAE</sequence>
<dbReference type="KEGG" id="tped:TPE_0045"/>
<keyword evidence="1" id="KW-0472">Membrane</keyword>
<reference evidence="3 4" key="1">
    <citation type="journal article" date="2013" name="PLoS ONE">
        <title>Genome-Wide Relatedness of Treponema pedis, from Gingiva and Necrotic Skin Lesions of Pigs, with the Human Oral Pathogen Treponema denticola.</title>
        <authorList>
            <person name="Svartstrom O."/>
            <person name="Mushtaq M."/>
            <person name="Pringle M."/>
            <person name="Segerman B."/>
        </authorList>
    </citation>
    <scope>NUCLEOTIDE SEQUENCE [LARGE SCALE GENOMIC DNA]</scope>
    <source>
        <strain evidence="3">T A4</strain>
    </source>
</reference>
<keyword evidence="1" id="KW-0812">Transmembrane</keyword>
<feature type="transmembrane region" description="Helical" evidence="1">
    <location>
        <begin position="6"/>
        <end position="24"/>
    </location>
</feature>
<dbReference type="Proteomes" id="UP000015620">
    <property type="component" value="Chromosome"/>
</dbReference>